<sequence length="456" mass="52535">MGCIKMVEKTSGWNENKSTTLIGKKSIVGRVLLSQIALNPEERLRLESGNFKDLPKYIGIKSTMEMFGQYHTITLRRKGNKDYLLGGFLRFCIAVELGWKEIGAKTYFDLSDYEAIIIEITENTNRIDFTSYEVIMAIGKAKTEWERLHPNTGRGKYNRSQLKNETISDGESLMQLQNHQDIPGFVKENYKILGISKRSLYRRVQLFKAIQNNIFDEVTLNSFKNDKITYSQLLNKLRKIENKRKIRNNKEASKTFRLKISPPSIKQKKKTEERTNSNSSNLMFDVKKKIDIMPDDNLEKVEKINEASRVDLLVKEQYVKVKKQKVSLNKGYENTLKIEEVKKSVKEGIISNFENAGKKYEKKKNKNSKEAQDVAKNNGTNKKKESSIKKMYICMRCPKATVLAVPCECEECGHPNFATTVLCDVDMINGFHKLRSPNSVLCEKSPDYDLILKKVF</sequence>
<reference evidence="2" key="1">
    <citation type="journal article" date="2015" name="Nature">
        <title>Complex archaea that bridge the gap between prokaryotes and eukaryotes.</title>
        <authorList>
            <person name="Spang A."/>
            <person name="Saw J.H."/>
            <person name="Jorgensen S.L."/>
            <person name="Zaremba-Niedzwiedzka K."/>
            <person name="Martijn J."/>
            <person name="Lind A.E."/>
            <person name="van Eijk R."/>
            <person name="Schleper C."/>
            <person name="Guy L."/>
            <person name="Ettema T.J."/>
        </authorList>
    </citation>
    <scope>NUCLEOTIDE SEQUENCE</scope>
</reference>
<feature type="region of interest" description="Disordered" evidence="1">
    <location>
        <begin position="361"/>
        <end position="383"/>
    </location>
</feature>
<dbReference type="EMBL" id="LAZR01029649">
    <property type="protein sequence ID" value="KKL58947.1"/>
    <property type="molecule type" value="Genomic_DNA"/>
</dbReference>
<evidence type="ECO:0000313" key="2">
    <source>
        <dbReference type="EMBL" id="KKL58947.1"/>
    </source>
</evidence>
<dbReference type="SUPFAM" id="SSF110849">
    <property type="entry name" value="ParB/Sulfiredoxin"/>
    <property type="match status" value="1"/>
</dbReference>
<accession>A0A0F9G6T5</accession>
<protein>
    <recommendedName>
        <fullName evidence="3">ParB/Sulfiredoxin domain-containing protein</fullName>
    </recommendedName>
</protein>
<proteinExistence type="predicted"/>
<organism evidence="2">
    <name type="scientific">marine sediment metagenome</name>
    <dbReference type="NCBI Taxonomy" id="412755"/>
    <lineage>
        <taxon>unclassified sequences</taxon>
        <taxon>metagenomes</taxon>
        <taxon>ecological metagenomes</taxon>
    </lineage>
</organism>
<evidence type="ECO:0008006" key="3">
    <source>
        <dbReference type="Google" id="ProtNLM"/>
    </source>
</evidence>
<dbReference type="AlphaFoldDB" id="A0A0F9G6T5"/>
<gene>
    <name evidence="2" type="ORF">LCGC14_2220240</name>
</gene>
<comment type="caution">
    <text evidence="2">The sequence shown here is derived from an EMBL/GenBank/DDBJ whole genome shotgun (WGS) entry which is preliminary data.</text>
</comment>
<dbReference type="InterPro" id="IPR036086">
    <property type="entry name" value="ParB/Sulfiredoxin_sf"/>
</dbReference>
<evidence type="ECO:0000256" key="1">
    <source>
        <dbReference type="SAM" id="MobiDB-lite"/>
    </source>
</evidence>
<name>A0A0F9G6T5_9ZZZZ</name>